<evidence type="ECO:0000313" key="1">
    <source>
        <dbReference type="EMBL" id="OGZ98309.1"/>
    </source>
</evidence>
<gene>
    <name evidence="1" type="ORF">A3C07_00785</name>
</gene>
<sequence>MSLFSIRKDSECLLIFDIGSGSVAGAIILTAKEHPPTVLYNFRSDIPFHEEATGSRLLSLMLRSLAQVVMAISHEGFEVAGFGARRPKIREAIVSLSAPWVISRTSTLTLRNKEPQKITASVFSELLAHSKEETDSQEENVPKGSVEIEQKLVKSLLNGYETASPFEKKASEAEFSVFESFSLPRVTEKISDIIANFIHAKQVTYHSFSLLAFSTLRELYPNEENFVIVDVSGEQTELAIVKKAVLVETITFPFGRNHLIRMLKKYTDMPASGVSAIFKLYVENNGTGRLFERAKKVFEKAKEEWGEKFSKTLSAFSEETFLPQLIFLTADDDVAPIFKATIETGDWSKLMISPSSFQIITVGNELLGASANWSAGQTRDQFITLISAFASRLRHG</sequence>
<protein>
    <recommendedName>
        <fullName evidence="3">SHS2 domain-containing protein</fullName>
    </recommendedName>
</protein>
<dbReference type="AlphaFoldDB" id="A0A1G2KFU6"/>
<accession>A0A1G2KFU6</accession>
<dbReference type="Proteomes" id="UP000179023">
    <property type="component" value="Unassembled WGS sequence"/>
</dbReference>
<dbReference type="STRING" id="1802270.A3C07_00785"/>
<evidence type="ECO:0008006" key="3">
    <source>
        <dbReference type="Google" id="ProtNLM"/>
    </source>
</evidence>
<comment type="caution">
    <text evidence="1">The sequence shown here is derived from an EMBL/GenBank/DDBJ whole genome shotgun (WGS) entry which is preliminary data.</text>
</comment>
<dbReference type="EMBL" id="MHQI01000069">
    <property type="protein sequence ID" value="OGZ98309.1"/>
    <property type="molecule type" value="Genomic_DNA"/>
</dbReference>
<proteinExistence type="predicted"/>
<reference evidence="1 2" key="1">
    <citation type="journal article" date="2016" name="Nat. Commun.">
        <title>Thousands of microbial genomes shed light on interconnected biogeochemical processes in an aquifer system.</title>
        <authorList>
            <person name="Anantharaman K."/>
            <person name="Brown C.T."/>
            <person name="Hug L.A."/>
            <person name="Sharon I."/>
            <person name="Castelle C.J."/>
            <person name="Probst A.J."/>
            <person name="Thomas B.C."/>
            <person name="Singh A."/>
            <person name="Wilkins M.J."/>
            <person name="Karaoz U."/>
            <person name="Brodie E.L."/>
            <person name="Williams K.H."/>
            <person name="Hubbard S.S."/>
            <person name="Banfield J.F."/>
        </authorList>
    </citation>
    <scope>NUCLEOTIDE SEQUENCE [LARGE SCALE GENOMIC DNA]</scope>
</reference>
<evidence type="ECO:0000313" key="2">
    <source>
        <dbReference type="Proteomes" id="UP000179023"/>
    </source>
</evidence>
<organism evidence="1 2">
    <name type="scientific">Candidatus Sungbacteria bacterium RIFCSPHIGHO2_02_FULL_47_11</name>
    <dbReference type="NCBI Taxonomy" id="1802270"/>
    <lineage>
        <taxon>Bacteria</taxon>
        <taxon>Candidatus Sungiibacteriota</taxon>
    </lineage>
</organism>
<name>A0A1G2KFU6_9BACT</name>